<feature type="region of interest" description="Disordered" evidence="1">
    <location>
        <begin position="586"/>
        <end position="605"/>
    </location>
</feature>
<feature type="compositionally biased region" description="Basic and acidic residues" evidence="1">
    <location>
        <begin position="217"/>
        <end position="229"/>
    </location>
</feature>
<organism evidence="3 4">
    <name type="scientific">Rehmannia glutinosa</name>
    <name type="common">Chinese foxglove</name>
    <dbReference type="NCBI Taxonomy" id="99300"/>
    <lineage>
        <taxon>Eukaryota</taxon>
        <taxon>Viridiplantae</taxon>
        <taxon>Streptophyta</taxon>
        <taxon>Embryophyta</taxon>
        <taxon>Tracheophyta</taxon>
        <taxon>Spermatophyta</taxon>
        <taxon>Magnoliopsida</taxon>
        <taxon>eudicotyledons</taxon>
        <taxon>Gunneridae</taxon>
        <taxon>Pentapetalae</taxon>
        <taxon>asterids</taxon>
        <taxon>lamiids</taxon>
        <taxon>Lamiales</taxon>
        <taxon>Orobanchaceae</taxon>
        <taxon>Rehmannieae</taxon>
        <taxon>Rehmannia</taxon>
    </lineage>
</organism>
<dbReference type="EMBL" id="JABTTQ020000007">
    <property type="protein sequence ID" value="KAK6151940.1"/>
    <property type="molecule type" value="Genomic_DNA"/>
</dbReference>
<feature type="compositionally biased region" description="Polar residues" evidence="1">
    <location>
        <begin position="411"/>
        <end position="421"/>
    </location>
</feature>
<sequence length="665" mass="73298">MEFKGVSSSSKPSAKSLKVSMGKRHYQTWDKGDFSFPITKLREDLVVALVDAGGNEIAHAGCWDEVFSMDGGGHVHLKLQFVLSEEERNRIRIMRESAMKKKLETNPNISLRLSETISSTRDSVETSTKNEQVVSDALKGFVEIMSPKVDASQAGSSSTSATSSVVSLSNYQKEGQSIFESAIPVKESSVVTINATDGIQGSPSSPGKLGVKIESPQVHERMPDKKIETEPLANMRPGIKEEAPSKLSGSDISDKNSSVVSKSPVDPIQNSRNQDPPKKTPSNVKKMISAFENSQLQNMVHLDSKQEVKSMKKSPSVPSQLNRFRKEVLFEDRQSKAVVLPADKTLTKAPSVPSQLNRLRKEGLIEDRESKPVVLPEDKSSTKSKDQYLQQTSTTVTQSGPSEAPKELASAVTTVLSGENDSNIEDLSREASREPTVTENENLPVNLTRQSTSETATSSGRMPDEQLRITQDSKMLNSSESSVEEGSGRGTGLKSSTTIDVQMASNSKPRSLEYYKEEYYSAQSSGMWIFPDNTRRLCITTAGKQVMKIVGPHHNEGETRQESKISSEAEVQEKNQMHTTEFKIGKNQKKIADKPESGCGSSPDDSSNGLFGQVIKIAVILGFGVLVLLTRQKEPRKKHREENDNLFRIPDYVDERTLKPWTQQQ</sequence>
<keyword evidence="4" id="KW-1185">Reference proteome</keyword>
<feature type="compositionally biased region" description="Basic and acidic residues" evidence="1">
    <location>
        <begin position="359"/>
        <end position="386"/>
    </location>
</feature>
<comment type="caution">
    <text evidence="3">The sequence shown here is derived from an EMBL/GenBank/DDBJ whole genome shotgun (WGS) entry which is preliminary data.</text>
</comment>
<evidence type="ECO:0000313" key="4">
    <source>
        <dbReference type="Proteomes" id="UP001318860"/>
    </source>
</evidence>
<keyword evidence="2" id="KW-0472">Membrane</keyword>
<feature type="compositionally biased region" description="Polar residues" evidence="1">
    <location>
        <begin position="387"/>
        <end position="401"/>
    </location>
</feature>
<reference evidence="3 4" key="1">
    <citation type="journal article" date="2021" name="Comput. Struct. Biotechnol. J.">
        <title>De novo genome assembly of the potent medicinal plant Rehmannia glutinosa using nanopore technology.</title>
        <authorList>
            <person name="Ma L."/>
            <person name="Dong C."/>
            <person name="Song C."/>
            <person name="Wang X."/>
            <person name="Zheng X."/>
            <person name="Niu Y."/>
            <person name="Chen S."/>
            <person name="Feng W."/>
        </authorList>
    </citation>
    <scope>NUCLEOTIDE SEQUENCE [LARGE SCALE GENOMIC DNA]</scope>
    <source>
        <strain evidence="3">DH-2019</strain>
    </source>
</reference>
<dbReference type="PANTHER" id="PTHR36810">
    <property type="entry name" value="BNACNNG47150D PROTEIN"/>
    <property type="match status" value="1"/>
</dbReference>
<protein>
    <submittedName>
        <fullName evidence="3">Uncharacterized protein</fullName>
    </submittedName>
</protein>
<feature type="transmembrane region" description="Helical" evidence="2">
    <location>
        <begin position="610"/>
        <end position="630"/>
    </location>
</feature>
<gene>
    <name evidence="3" type="ORF">DH2020_014575</name>
</gene>
<accession>A0ABR0WXJ7</accession>
<feature type="compositionally biased region" description="Basic and acidic residues" evidence="1">
    <location>
        <begin position="586"/>
        <end position="596"/>
    </location>
</feature>
<dbReference type="PANTHER" id="PTHR36810:SF1">
    <property type="entry name" value="OS05G0232200 PROTEIN"/>
    <property type="match status" value="1"/>
</dbReference>
<feature type="compositionally biased region" description="Polar residues" evidence="1">
    <location>
        <begin position="196"/>
        <end position="205"/>
    </location>
</feature>
<evidence type="ECO:0000256" key="2">
    <source>
        <dbReference type="SAM" id="Phobius"/>
    </source>
</evidence>
<proteinExistence type="predicted"/>
<evidence type="ECO:0000256" key="1">
    <source>
        <dbReference type="SAM" id="MobiDB-lite"/>
    </source>
</evidence>
<feature type="compositionally biased region" description="Polar residues" evidence="1">
    <location>
        <begin position="435"/>
        <end position="460"/>
    </location>
</feature>
<feature type="region of interest" description="Disordered" evidence="1">
    <location>
        <begin position="359"/>
        <end position="504"/>
    </location>
</feature>
<name>A0ABR0WXJ7_REHGL</name>
<feature type="compositionally biased region" description="Polar residues" evidence="1">
    <location>
        <begin position="247"/>
        <end position="261"/>
    </location>
</feature>
<dbReference type="Proteomes" id="UP001318860">
    <property type="component" value="Unassembled WGS sequence"/>
</dbReference>
<evidence type="ECO:0000313" key="3">
    <source>
        <dbReference type="EMBL" id="KAK6151940.1"/>
    </source>
</evidence>
<feature type="compositionally biased region" description="Polar residues" evidence="1">
    <location>
        <begin position="493"/>
        <end position="504"/>
    </location>
</feature>
<feature type="region of interest" description="Disordered" evidence="1">
    <location>
        <begin position="196"/>
        <end position="283"/>
    </location>
</feature>
<keyword evidence="2" id="KW-0812">Transmembrane</keyword>
<feature type="compositionally biased region" description="Polar residues" evidence="1">
    <location>
        <begin position="468"/>
        <end position="477"/>
    </location>
</feature>
<keyword evidence="2" id="KW-1133">Transmembrane helix</keyword>
<feature type="region of interest" description="Disordered" evidence="1">
    <location>
        <begin position="553"/>
        <end position="572"/>
    </location>
</feature>